<evidence type="ECO:0000259" key="1">
    <source>
        <dbReference type="PROSITE" id="PS51186"/>
    </source>
</evidence>
<reference evidence="2 3" key="1">
    <citation type="submission" date="2021-07" db="EMBL/GenBank/DDBJ databases">
        <title>Paenibacillus radiodurans sp. nov., isolated from the southeastern edge of Tengger Desert.</title>
        <authorList>
            <person name="Zhang G."/>
        </authorList>
    </citation>
    <scope>NUCLEOTIDE SEQUENCE [LARGE SCALE GENOMIC DNA]</scope>
    <source>
        <strain evidence="2 3">CCM 7311</strain>
    </source>
</reference>
<feature type="domain" description="N-acetyltransferase" evidence="1">
    <location>
        <begin position="126"/>
        <end position="259"/>
    </location>
</feature>
<dbReference type="Pfam" id="PF13527">
    <property type="entry name" value="Acetyltransf_9"/>
    <property type="match status" value="1"/>
</dbReference>
<name>A0ABS7BYD2_9BACL</name>
<dbReference type="Gene3D" id="3.40.630.30">
    <property type="match status" value="1"/>
</dbReference>
<dbReference type="PROSITE" id="PS51186">
    <property type="entry name" value="GNAT"/>
    <property type="match status" value="1"/>
</dbReference>
<organism evidence="2 3">
    <name type="scientific">Paenibacillus sepulcri</name>
    <dbReference type="NCBI Taxonomy" id="359917"/>
    <lineage>
        <taxon>Bacteria</taxon>
        <taxon>Bacillati</taxon>
        <taxon>Bacillota</taxon>
        <taxon>Bacilli</taxon>
        <taxon>Bacillales</taxon>
        <taxon>Paenibacillaceae</taxon>
        <taxon>Paenibacillus</taxon>
    </lineage>
</organism>
<comment type="caution">
    <text evidence="2">The sequence shown here is derived from an EMBL/GenBank/DDBJ whole genome shotgun (WGS) entry which is preliminary data.</text>
</comment>
<proteinExistence type="predicted"/>
<dbReference type="Proteomes" id="UP001519887">
    <property type="component" value="Unassembled WGS sequence"/>
</dbReference>
<dbReference type="CDD" id="cd04301">
    <property type="entry name" value="NAT_SF"/>
    <property type="match status" value="1"/>
</dbReference>
<keyword evidence="3" id="KW-1185">Reference proteome</keyword>
<gene>
    <name evidence="2" type="ORF">K0U00_06405</name>
</gene>
<dbReference type="InterPro" id="IPR016181">
    <property type="entry name" value="Acyl_CoA_acyltransferase"/>
</dbReference>
<accession>A0ABS7BYD2</accession>
<dbReference type="RefSeq" id="WP_210047045.1">
    <property type="nucleotide sequence ID" value="NZ_JBHLVU010000083.1"/>
</dbReference>
<dbReference type="InterPro" id="IPR000182">
    <property type="entry name" value="GNAT_dom"/>
</dbReference>
<evidence type="ECO:0000313" key="2">
    <source>
        <dbReference type="EMBL" id="MBW7453666.1"/>
    </source>
</evidence>
<protein>
    <submittedName>
        <fullName evidence="2">GNAT family N-acetyltransferase</fullName>
    </submittedName>
</protein>
<dbReference type="EMBL" id="JAHZIK010000101">
    <property type="protein sequence ID" value="MBW7453666.1"/>
    <property type="molecule type" value="Genomic_DNA"/>
</dbReference>
<evidence type="ECO:0000313" key="3">
    <source>
        <dbReference type="Proteomes" id="UP001519887"/>
    </source>
</evidence>
<sequence>MASYNEAIRENMILAFEHLSHNNPRMKFERTLTACRVETDIPYPIFNRVFDYQASKEIDVAEDVKAIADSYHKRRMKCSWHIYSHDRDEAVIEALHANAFVNVGSMSGMSLSLEGRAIKNAEVPGLQIRTIHTNEELEIFKQVFIAEYQLTDEVAEAATRIFAYDQERKSTRYYLGYLNEMPVSTLMTFSQGDVSGIYTVATLQEFRSRGIGGAIVAHALRDIHASGAKQAILQASSMGQSIYRKLGFEEEITIDVYSG</sequence>
<dbReference type="SUPFAM" id="SSF55729">
    <property type="entry name" value="Acyl-CoA N-acyltransferases (Nat)"/>
    <property type="match status" value="1"/>
</dbReference>